<organism evidence="1 2">
    <name type="scientific">Dioscorea alata</name>
    <name type="common">Purple yam</name>
    <dbReference type="NCBI Taxonomy" id="55571"/>
    <lineage>
        <taxon>Eukaryota</taxon>
        <taxon>Viridiplantae</taxon>
        <taxon>Streptophyta</taxon>
        <taxon>Embryophyta</taxon>
        <taxon>Tracheophyta</taxon>
        <taxon>Spermatophyta</taxon>
        <taxon>Magnoliopsida</taxon>
        <taxon>Liliopsida</taxon>
        <taxon>Dioscoreales</taxon>
        <taxon>Dioscoreaceae</taxon>
        <taxon>Dioscorea</taxon>
    </lineage>
</organism>
<name>A0ACB7WTU8_DIOAL</name>
<evidence type="ECO:0000313" key="1">
    <source>
        <dbReference type="EMBL" id="KAH7691869.1"/>
    </source>
</evidence>
<comment type="caution">
    <text evidence="1">The sequence shown here is derived from an EMBL/GenBank/DDBJ whole genome shotgun (WGS) entry which is preliminary data.</text>
</comment>
<gene>
    <name evidence="1" type="ORF">IHE45_01G026700</name>
</gene>
<reference evidence="2" key="1">
    <citation type="journal article" date="2022" name="Nat. Commun.">
        <title>Chromosome evolution and the genetic basis of agronomically important traits in greater yam.</title>
        <authorList>
            <person name="Bredeson J.V."/>
            <person name="Lyons J.B."/>
            <person name="Oniyinde I.O."/>
            <person name="Okereke N.R."/>
            <person name="Kolade O."/>
            <person name="Nnabue I."/>
            <person name="Nwadili C.O."/>
            <person name="Hribova E."/>
            <person name="Parker M."/>
            <person name="Nwogha J."/>
            <person name="Shu S."/>
            <person name="Carlson J."/>
            <person name="Kariba R."/>
            <person name="Muthemba S."/>
            <person name="Knop K."/>
            <person name="Barton G.J."/>
            <person name="Sherwood A.V."/>
            <person name="Lopez-Montes A."/>
            <person name="Asiedu R."/>
            <person name="Jamnadass R."/>
            <person name="Muchugi A."/>
            <person name="Goodstein D."/>
            <person name="Egesi C.N."/>
            <person name="Featherston J."/>
            <person name="Asfaw A."/>
            <person name="Simpson G.G."/>
            <person name="Dolezel J."/>
            <person name="Hendre P.S."/>
            <person name="Van Deynze A."/>
            <person name="Kumar P.L."/>
            <person name="Obidiegwu J.E."/>
            <person name="Bhattacharjee R."/>
            <person name="Rokhsar D.S."/>
        </authorList>
    </citation>
    <scope>NUCLEOTIDE SEQUENCE [LARGE SCALE GENOMIC DNA]</scope>
    <source>
        <strain evidence="2">cv. TDa95/00328</strain>
    </source>
</reference>
<dbReference type="EMBL" id="CM037011">
    <property type="protein sequence ID" value="KAH7691869.1"/>
    <property type="molecule type" value="Genomic_DNA"/>
</dbReference>
<dbReference type="Proteomes" id="UP000827976">
    <property type="component" value="Chromosome 1"/>
</dbReference>
<sequence>MVLLFVKGAKFTLAHLQSFGLNLKEIYMRAFLSGLCFHAYQQVSYMILAEISPVTHSIDNCVKRVVVIVASVMFFRTPISPINSLKCRQRLKTQTYILMSVIFHLSVKSRPLLPDFLHKINHFMS</sequence>
<proteinExistence type="predicted"/>
<protein>
    <submittedName>
        <fullName evidence="1">Sugar phosphate transporter domain-containing protein</fullName>
    </submittedName>
</protein>
<keyword evidence="2" id="KW-1185">Reference proteome</keyword>
<accession>A0ACB7WTU8</accession>
<evidence type="ECO:0000313" key="2">
    <source>
        <dbReference type="Proteomes" id="UP000827976"/>
    </source>
</evidence>